<dbReference type="Proteomes" id="UP001279734">
    <property type="component" value="Unassembled WGS sequence"/>
</dbReference>
<comment type="caution">
    <text evidence="1">The sequence shown here is derived from an EMBL/GenBank/DDBJ whole genome shotgun (WGS) entry which is preliminary data.</text>
</comment>
<evidence type="ECO:0000313" key="2">
    <source>
        <dbReference type="Proteomes" id="UP001279734"/>
    </source>
</evidence>
<sequence>MQAFRDIFPDQIRLVSQSFCHTHMLLLVTNRTVITIDYRLALFYCILATTVLLCPHGSATSPAVLDLQEQQCCLLPFCRRLRCTAVLQVLTCQNSSAAAVDLSS</sequence>
<reference evidence="1" key="1">
    <citation type="submission" date="2023-05" db="EMBL/GenBank/DDBJ databases">
        <title>Nepenthes gracilis genome sequencing.</title>
        <authorList>
            <person name="Fukushima K."/>
        </authorList>
    </citation>
    <scope>NUCLEOTIDE SEQUENCE</scope>
    <source>
        <strain evidence="1">SING2019-196</strain>
    </source>
</reference>
<dbReference type="AlphaFoldDB" id="A0AAD3T1Z9"/>
<gene>
    <name evidence="1" type="ORF">Nepgr_023390</name>
</gene>
<proteinExistence type="predicted"/>
<name>A0AAD3T1Z9_NEPGR</name>
<keyword evidence="2" id="KW-1185">Reference proteome</keyword>
<accession>A0AAD3T1Z9</accession>
<organism evidence="1 2">
    <name type="scientific">Nepenthes gracilis</name>
    <name type="common">Slender pitcher plant</name>
    <dbReference type="NCBI Taxonomy" id="150966"/>
    <lineage>
        <taxon>Eukaryota</taxon>
        <taxon>Viridiplantae</taxon>
        <taxon>Streptophyta</taxon>
        <taxon>Embryophyta</taxon>
        <taxon>Tracheophyta</taxon>
        <taxon>Spermatophyta</taxon>
        <taxon>Magnoliopsida</taxon>
        <taxon>eudicotyledons</taxon>
        <taxon>Gunneridae</taxon>
        <taxon>Pentapetalae</taxon>
        <taxon>Caryophyllales</taxon>
        <taxon>Nepenthaceae</taxon>
        <taxon>Nepenthes</taxon>
    </lineage>
</organism>
<evidence type="ECO:0000313" key="1">
    <source>
        <dbReference type="EMBL" id="GMH21548.1"/>
    </source>
</evidence>
<dbReference type="EMBL" id="BSYO01000023">
    <property type="protein sequence ID" value="GMH21548.1"/>
    <property type="molecule type" value="Genomic_DNA"/>
</dbReference>
<protein>
    <submittedName>
        <fullName evidence="1">Uncharacterized protein</fullName>
    </submittedName>
</protein>